<evidence type="ECO:0000256" key="6">
    <source>
        <dbReference type="ARBA" id="ARBA00023128"/>
    </source>
</evidence>
<keyword evidence="7 8" id="KW-0472">Membrane</keyword>
<comment type="subunit">
    <text evidence="8">Subunit of the heterotrimeric GatFAB amidotransferase (AdT) complex, composed of A, B and F subunits.</text>
</comment>
<dbReference type="InterPro" id="IPR027499">
    <property type="entry name" value="GatF"/>
</dbReference>
<comment type="caution">
    <text evidence="9">The sequence shown here is derived from an EMBL/GenBank/DDBJ whole genome shotgun (WGS) entry which is preliminary data.</text>
</comment>
<accession>A0A8H2ZFK5</accession>
<evidence type="ECO:0000256" key="7">
    <source>
        <dbReference type="ARBA" id="ARBA00023136"/>
    </source>
</evidence>
<dbReference type="GO" id="GO:0005524">
    <property type="term" value="F:ATP binding"/>
    <property type="evidence" value="ECO:0007669"/>
    <property type="project" value="UniProtKB-KW"/>
</dbReference>
<keyword evidence="9" id="KW-0808">Transferase</keyword>
<gene>
    <name evidence="8" type="primary">GTF1</name>
    <name evidence="9" type="ORF">KABA2_01S01078</name>
</gene>
<keyword evidence="10" id="KW-1185">Reference proteome</keyword>
<dbReference type="EC" id="6.3.5.-" evidence="8"/>
<proteinExistence type="inferred from homology"/>
<comment type="similarity">
    <text evidence="8">Belongs to the GatF family.</text>
</comment>
<keyword evidence="3 8" id="KW-0999">Mitochondrion inner membrane</keyword>
<evidence type="ECO:0000256" key="1">
    <source>
        <dbReference type="ARBA" id="ARBA00022598"/>
    </source>
</evidence>
<sequence length="180" mass="20563">MPFFDQMRPFLRSCTICCKKQKSCYSYSSQVTVGPKFRSLQEIKQYIDSPSWSLAEVLTESESSDNLPTEESVKKLLKLSGFSEEKCNIKEIQHRLGKQLVFLQSLQKAPLADETTDTMFARIMPRAPKSLDYKALLNKIQEQKDNKFDDEISGSWSPTSNSKKSKNGYFVVTKKITHTG</sequence>
<comment type="subcellular location">
    <subcellularLocation>
        <location evidence="8">Mitochondrion inner membrane</location>
        <topology evidence="8">Peripheral membrane protein</topology>
        <orientation evidence="8">Matrix side</orientation>
    </subcellularLocation>
</comment>
<dbReference type="EMBL" id="CAEFZW010000001">
    <property type="protein sequence ID" value="CAB4251885.1"/>
    <property type="molecule type" value="Genomic_DNA"/>
</dbReference>
<evidence type="ECO:0000256" key="3">
    <source>
        <dbReference type="ARBA" id="ARBA00022792"/>
    </source>
</evidence>
<name>A0A8H2ZFK5_9SACH</name>
<evidence type="ECO:0000313" key="10">
    <source>
        <dbReference type="Proteomes" id="UP000644660"/>
    </source>
</evidence>
<protein>
    <recommendedName>
        <fullName evidence="8">Glutamyl-tRNA(Gln) amidotransferase subunit F, mitochondrial</fullName>
        <shortName evidence="8">Glu-AdT subunit F</shortName>
        <ecNumber evidence="8">6.3.5.-</ecNumber>
    </recommendedName>
</protein>
<keyword evidence="6 8" id="KW-0496">Mitochondrion</keyword>
<organism evidence="9 10">
    <name type="scientific">Maudiozyma barnettii</name>
    <dbReference type="NCBI Taxonomy" id="61262"/>
    <lineage>
        <taxon>Eukaryota</taxon>
        <taxon>Fungi</taxon>
        <taxon>Dikarya</taxon>
        <taxon>Ascomycota</taxon>
        <taxon>Saccharomycotina</taxon>
        <taxon>Saccharomycetes</taxon>
        <taxon>Saccharomycetales</taxon>
        <taxon>Saccharomycetaceae</taxon>
        <taxon>Maudiozyma</taxon>
    </lineage>
</organism>
<dbReference type="GO" id="GO:0050567">
    <property type="term" value="F:glutaminyl-tRNA synthase (glutamine-hydrolyzing) activity"/>
    <property type="evidence" value="ECO:0007669"/>
    <property type="project" value="UniProtKB-UniRule"/>
</dbReference>
<dbReference type="GO" id="GO:0005743">
    <property type="term" value="C:mitochondrial inner membrane"/>
    <property type="evidence" value="ECO:0007669"/>
    <property type="project" value="UniProtKB-SubCell"/>
</dbReference>
<comment type="catalytic activity">
    <reaction evidence="8">
        <text>L-glutamyl-tRNA(Gln) + L-glutamine + ATP + H2O = L-glutaminyl-tRNA(Gln) + L-glutamate + ADP + phosphate + H(+)</text>
        <dbReference type="Rhea" id="RHEA:17521"/>
        <dbReference type="Rhea" id="RHEA-COMP:9681"/>
        <dbReference type="Rhea" id="RHEA-COMP:9684"/>
        <dbReference type="ChEBI" id="CHEBI:15377"/>
        <dbReference type="ChEBI" id="CHEBI:15378"/>
        <dbReference type="ChEBI" id="CHEBI:29985"/>
        <dbReference type="ChEBI" id="CHEBI:30616"/>
        <dbReference type="ChEBI" id="CHEBI:43474"/>
        <dbReference type="ChEBI" id="CHEBI:58359"/>
        <dbReference type="ChEBI" id="CHEBI:78520"/>
        <dbReference type="ChEBI" id="CHEBI:78521"/>
        <dbReference type="ChEBI" id="CHEBI:456216"/>
    </reaction>
</comment>
<evidence type="ECO:0000256" key="5">
    <source>
        <dbReference type="ARBA" id="ARBA00022917"/>
    </source>
</evidence>
<dbReference type="GO" id="GO:0032543">
    <property type="term" value="P:mitochondrial translation"/>
    <property type="evidence" value="ECO:0007669"/>
    <property type="project" value="UniProtKB-UniRule"/>
</dbReference>
<reference evidence="9 10" key="1">
    <citation type="submission" date="2020-05" db="EMBL/GenBank/DDBJ databases">
        <authorList>
            <person name="Casaregola S."/>
            <person name="Devillers H."/>
            <person name="Grondin C."/>
        </authorList>
    </citation>
    <scope>NUCLEOTIDE SEQUENCE [LARGE SCALE GENOMIC DNA]</scope>
    <source>
        <strain evidence="9 10">CLIB 1767</strain>
    </source>
</reference>
<evidence type="ECO:0000256" key="8">
    <source>
        <dbReference type="HAMAP-Rule" id="MF_03151"/>
    </source>
</evidence>
<comment type="function">
    <text evidence="8">Allows the formation of correctly charged Gln-tRNA(Gln) through the transamidation of misacylated Glu-tRNA(Gln) in the mitochondria. The reaction takes place in the presence of glutamine and ATP through an activated gamma-phospho-Glu-tRNA(Gln). Required for proper protein synthesis within the mitochondrion.</text>
</comment>
<dbReference type="Proteomes" id="UP000644660">
    <property type="component" value="Unassembled WGS sequence"/>
</dbReference>
<dbReference type="OrthoDB" id="4053592at2759"/>
<keyword evidence="5 8" id="KW-0648">Protein biosynthesis</keyword>
<dbReference type="AlphaFoldDB" id="A0A8H2ZFK5"/>
<evidence type="ECO:0000313" key="9">
    <source>
        <dbReference type="EMBL" id="CAB4251885.1"/>
    </source>
</evidence>
<keyword evidence="2 8" id="KW-0547">Nucleotide-binding</keyword>
<evidence type="ECO:0000256" key="2">
    <source>
        <dbReference type="ARBA" id="ARBA00022741"/>
    </source>
</evidence>
<keyword evidence="4 8" id="KW-0067">ATP-binding</keyword>
<dbReference type="Pfam" id="PF20977">
    <property type="entry name" value="GatF"/>
    <property type="match status" value="1"/>
</dbReference>
<dbReference type="GO" id="GO:0070681">
    <property type="term" value="P:glutaminyl-tRNAGln biosynthesis via transamidation"/>
    <property type="evidence" value="ECO:0007669"/>
    <property type="project" value="UniProtKB-UniRule"/>
</dbReference>
<evidence type="ECO:0000256" key="4">
    <source>
        <dbReference type="ARBA" id="ARBA00022840"/>
    </source>
</evidence>
<dbReference type="GO" id="GO:0016740">
    <property type="term" value="F:transferase activity"/>
    <property type="evidence" value="ECO:0007669"/>
    <property type="project" value="UniProtKB-KW"/>
</dbReference>
<dbReference type="GO" id="GO:0030956">
    <property type="term" value="C:glutamyl-tRNA(Gln) amidotransferase complex"/>
    <property type="evidence" value="ECO:0007669"/>
    <property type="project" value="UniProtKB-UniRule"/>
</dbReference>
<dbReference type="HAMAP" id="MF_03151">
    <property type="entry name" value="GatF"/>
    <property type="match status" value="1"/>
</dbReference>
<keyword evidence="1 8" id="KW-0436">Ligase</keyword>